<feature type="transmembrane region" description="Helical" evidence="6">
    <location>
        <begin position="168"/>
        <end position="187"/>
    </location>
</feature>
<dbReference type="RefSeq" id="WP_196242908.1">
    <property type="nucleotide sequence ID" value="NZ_JACTRV010000002.1"/>
</dbReference>
<evidence type="ECO:0000259" key="7">
    <source>
        <dbReference type="Pfam" id="PF09335"/>
    </source>
</evidence>
<feature type="transmembrane region" description="Helical" evidence="6">
    <location>
        <begin position="207"/>
        <end position="227"/>
    </location>
</feature>
<dbReference type="PANTHER" id="PTHR12677:SF59">
    <property type="entry name" value="GOLGI APPARATUS MEMBRANE PROTEIN TVP38-RELATED"/>
    <property type="match status" value="1"/>
</dbReference>
<dbReference type="Proteomes" id="UP000029117">
    <property type="component" value="Unassembled WGS sequence"/>
</dbReference>
<keyword evidence="2 6" id="KW-1003">Cell membrane</keyword>
<keyword evidence="5 6" id="KW-0472">Membrane</keyword>
<feature type="transmembrane region" description="Helical" evidence="6">
    <location>
        <begin position="12"/>
        <end position="34"/>
    </location>
</feature>
<comment type="similarity">
    <text evidence="6">Belongs to the TVP38/TMEM64 family.</text>
</comment>
<dbReference type="AlphaFoldDB" id="A0AAW3D9P8"/>
<feature type="transmembrane region" description="Helical" evidence="6">
    <location>
        <begin position="137"/>
        <end position="161"/>
    </location>
</feature>
<proteinExistence type="inferred from homology"/>
<organism evidence="8 9">
    <name type="scientific">Francisella philomiragia</name>
    <dbReference type="NCBI Taxonomy" id="28110"/>
    <lineage>
        <taxon>Bacteria</taxon>
        <taxon>Pseudomonadati</taxon>
        <taxon>Pseudomonadota</taxon>
        <taxon>Gammaproteobacteria</taxon>
        <taxon>Thiotrichales</taxon>
        <taxon>Francisellaceae</taxon>
        <taxon>Francisella</taxon>
    </lineage>
</organism>
<dbReference type="PANTHER" id="PTHR12677">
    <property type="entry name" value="GOLGI APPARATUS MEMBRANE PROTEIN TVP38-RELATED"/>
    <property type="match status" value="1"/>
</dbReference>
<keyword evidence="3 6" id="KW-0812">Transmembrane</keyword>
<evidence type="ECO:0000256" key="1">
    <source>
        <dbReference type="ARBA" id="ARBA00004651"/>
    </source>
</evidence>
<evidence type="ECO:0000256" key="4">
    <source>
        <dbReference type="ARBA" id="ARBA00022989"/>
    </source>
</evidence>
<evidence type="ECO:0000256" key="6">
    <source>
        <dbReference type="RuleBase" id="RU366058"/>
    </source>
</evidence>
<reference evidence="8 9" key="1">
    <citation type="submission" date="2014-04" db="EMBL/GenBank/DDBJ databases">
        <authorList>
            <person name="Bishop-Lilly K.A."/>
            <person name="Broomall S.M."/>
            <person name="Chain P.S."/>
            <person name="Chertkov O."/>
            <person name="Coyne S.R."/>
            <person name="Daligault H.E."/>
            <person name="Davenport K.W."/>
            <person name="Erkkila T."/>
            <person name="Frey K.G."/>
            <person name="Gibbons H.S."/>
            <person name="Gu W."/>
            <person name="Jaissle J."/>
            <person name="Johnson S.L."/>
            <person name="Koroleva G.I."/>
            <person name="Ladner J.T."/>
            <person name="Lo C.-C."/>
            <person name="Minogue T.D."/>
            <person name="Munk C."/>
            <person name="Palacios G.F."/>
            <person name="Redden C.L."/>
            <person name="Rosenzweig C.N."/>
            <person name="Scholz M.B."/>
            <person name="Teshima H."/>
            <person name="Xu Y."/>
        </authorList>
    </citation>
    <scope>NUCLEOTIDE SEQUENCE [LARGE SCALE GENOMIC DNA]</scope>
    <source>
        <strain evidence="8 9">FAJ</strain>
    </source>
</reference>
<feature type="domain" description="VTT" evidence="7">
    <location>
        <begin position="74"/>
        <end position="188"/>
    </location>
</feature>
<sequence>MKFINPLLVKRLFLVFFLSLGIFLFLIFNGYKYLDIDKIDLAYHNASSYIDGHVVLASLSYACIYILTVFFSVPIKPFLKILAGLLFGLMLGFFICLFSATLGAMLAFLIIKYNWGEVKTNPRFKIVSRFKLLVENYPVSILLISRILPIPFFVPNILAGILKVKNSIFFLTTLIGIIPITFIYVWFGVHFKSYKQGQDNLFDYKFIIAVIVLLILALFPFIFKFIFYRKKST</sequence>
<keyword evidence="4 6" id="KW-1133">Transmembrane helix</keyword>
<comment type="subcellular location">
    <subcellularLocation>
        <location evidence="1 6">Cell membrane</location>
        <topology evidence="1 6">Multi-pass membrane protein</topology>
    </subcellularLocation>
</comment>
<protein>
    <recommendedName>
        <fullName evidence="6">TVP38/TMEM64 family membrane protein</fullName>
    </recommendedName>
</protein>
<dbReference type="InterPro" id="IPR032816">
    <property type="entry name" value="VTT_dom"/>
</dbReference>
<name>A0AAW3D9P8_9GAMM</name>
<dbReference type="Pfam" id="PF09335">
    <property type="entry name" value="VTT_dom"/>
    <property type="match status" value="1"/>
</dbReference>
<evidence type="ECO:0000256" key="2">
    <source>
        <dbReference type="ARBA" id="ARBA00022475"/>
    </source>
</evidence>
<dbReference type="InterPro" id="IPR015414">
    <property type="entry name" value="TMEM64"/>
</dbReference>
<comment type="caution">
    <text evidence="8">The sequence shown here is derived from an EMBL/GenBank/DDBJ whole genome shotgun (WGS) entry which is preliminary data.</text>
</comment>
<gene>
    <name evidence="8" type="ORF">DR78_164</name>
</gene>
<dbReference type="EMBL" id="JOUE01000006">
    <property type="protein sequence ID" value="KFJ42326.1"/>
    <property type="molecule type" value="Genomic_DNA"/>
</dbReference>
<feature type="transmembrane region" description="Helical" evidence="6">
    <location>
        <begin position="85"/>
        <end position="111"/>
    </location>
</feature>
<evidence type="ECO:0000313" key="8">
    <source>
        <dbReference type="EMBL" id="KFJ42326.1"/>
    </source>
</evidence>
<evidence type="ECO:0000256" key="3">
    <source>
        <dbReference type="ARBA" id="ARBA00022692"/>
    </source>
</evidence>
<accession>A0AAW3D9P8</accession>
<dbReference type="GO" id="GO:0005886">
    <property type="term" value="C:plasma membrane"/>
    <property type="evidence" value="ECO:0007669"/>
    <property type="project" value="UniProtKB-SubCell"/>
</dbReference>
<feature type="transmembrane region" description="Helical" evidence="6">
    <location>
        <begin position="54"/>
        <end position="73"/>
    </location>
</feature>
<evidence type="ECO:0000256" key="5">
    <source>
        <dbReference type="ARBA" id="ARBA00023136"/>
    </source>
</evidence>
<evidence type="ECO:0000313" key="9">
    <source>
        <dbReference type="Proteomes" id="UP000029117"/>
    </source>
</evidence>